<protein>
    <submittedName>
        <fullName evidence="1">Uncharacterized protein</fullName>
    </submittedName>
</protein>
<name>A0A3R1B8Y0_SALET</name>
<comment type="caution">
    <text evidence="1">The sequence shown here is derived from an EMBL/GenBank/DDBJ whole genome shotgun (WGS) entry which is preliminary data.</text>
</comment>
<dbReference type="Proteomes" id="UP000885348">
    <property type="component" value="Unassembled WGS sequence"/>
</dbReference>
<dbReference type="AlphaFoldDB" id="A0A3R1B8Y0"/>
<dbReference type="EMBL" id="RVVJ01000062">
    <property type="protein sequence ID" value="MML56936.1"/>
    <property type="molecule type" value="Genomic_DNA"/>
</dbReference>
<evidence type="ECO:0000313" key="1">
    <source>
        <dbReference type="EMBL" id="MML56936.1"/>
    </source>
</evidence>
<organism evidence="1">
    <name type="scientific">Salmonella enterica I</name>
    <dbReference type="NCBI Taxonomy" id="59201"/>
    <lineage>
        <taxon>Bacteria</taxon>
        <taxon>Pseudomonadati</taxon>
        <taxon>Pseudomonadota</taxon>
        <taxon>Gammaproteobacteria</taxon>
        <taxon>Enterobacterales</taxon>
        <taxon>Enterobacteriaceae</taxon>
        <taxon>Salmonella</taxon>
    </lineage>
</organism>
<gene>
    <name evidence="1" type="ORF">D7N80_27470</name>
</gene>
<sequence>MAAIKPDIKLQPIRRCQNNGCLANGMCSYKHCMTPMSRLHWSLRSLMPSWSWLSNGRIGH</sequence>
<accession>A0A3R1B8Y0</accession>
<proteinExistence type="predicted"/>
<reference evidence="1" key="1">
    <citation type="submission" date="2018-09" db="EMBL/GenBank/DDBJ databases">
        <authorList>
            <person name="Ashton P.M."/>
            <person name="Dallman T."/>
            <person name="Nair S."/>
            <person name="De Pinna E."/>
            <person name="Peters T."/>
            <person name="Grant K."/>
        </authorList>
    </citation>
    <scope>NUCLEOTIDE SEQUENCE [LARGE SCALE GENOMIC DNA]</scope>
    <source>
        <strain evidence="1">598938</strain>
    </source>
</reference>